<dbReference type="Gene3D" id="3.30.360.10">
    <property type="entry name" value="Dihydrodipicolinate Reductase, domain 2"/>
    <property type="match status" value="1"/>
</dbReference>
<dbReference type="PANTHER" id="PTHR43377">
    <property type="entry name" value="BILIVERDIN REDUCTASE A"/>
    <property type="match status" value="1"/>
</dbReference>
<dbReference type="InterPro" id="IPR036291">
    <property type="entry name" value="NAD(P)-bd_dom_sf"/>
</dbReference>
<dbReference type="InterPro" id="IPR051450">
    <property type="entry name" value="Gfo/Idh/MocA_Oxidoreductases"/>
</dbReference>
<dbReference type="KEGG" id="ssai:N0B31_19710"/>
<feature type="domain" description="Gfo/Idh/MocA-like oxidoreductase N-terminal" evidence="1">
    <location>
        <begin position="5"/>
        <end position="120"/>
    </location>
</feature>
<dbReference type="PANTHER" id="PTHR43377:SF1">
    <property type="entry name" value="BILIVERDIN REDUCTASE A"/>
    <property type="match status" value="1"/>
</dbReference>
<sequence length="325" mass="34919">MPEPVRVGVVGVGSMGANHVRVYRELPEADLRGVADADADRAAEVGDQYGTRAVAREALLEQVDAVSIAAPTRYHYPLTRAAIDEGVGVLVEKPFVEDPHEGQRLVARAAAAGVPLQVGHIERFNPAVEVLGEVVSGRDLIAVEARRLGPPVGRNIGDGVVLDLMVHDLDVLLSLVDSEVCHVDAAGTRDNQYVAANVGFEDGTVGTLTASRLTQQKVRELSVTTEDSQVNLDYIDQSVHIHRNSAPAYVESDESVRYRNESVVERPMVESGEPLRRELAAFVECVRTGERPAVTGEDGLAVLELAREIDGLAAENAVDPMVRTA</sequence>
<name>A0A9E7U852_9EURY</name>
<dbReference type="AlphaFoldDB" id="A0A9E7U852"/>
<dbReference type="Pfam" id="PF01408">
    <property type="entry name" value="GFO_IDH_MocA"/>
    <property type="match status" value="1"/>
</dbReference>
<protein>
    <submittedName>
        <fullName evidence="3">Gfo/Idh/MocA family oxidoreductase</fullName>
    </submittedName>
</protein>
<feature type="domain" description="Gfo/Idh/MocA-like oxidoreductase C-terminal" evidence="2">
    <location>
        <begin position="154"/>
        <end position="306"/>
    </location>
</feature>
<reference evidence="3" key="1">
    <citation type="submission" date="2022-09" db="EMBL/GenBank/DDBJ databases">
        <title>Diverse halophilic archaea isolated from saline environments.</title>
        <authorList>
            <person name="Cui H.-L."/>
        </authorList>
    </citation>
    <scope>NUCLEOTIDE SEQUENCE</scope>
    <source>
        <strain evidence="3">ZS-35-S2</strain>
    </source>
</reference>
<evidence type="ECO:0000313" key="3">
    <source>
        <dbReference type="EMBL" id="UWM54331.1"/>
    </source>
</evidence>
<dbReference type="EMBL" id="CP104003">
    <property type="protein sequence ID" value="UWM54331.1"/>
    <property type="molecule type" value="Genomic_DNA"/>
</dbReference>
<proteinExistence type="predicted"/>
<dbReference type="SUPFAM" id="SSF51735">
    <property type="entry name" value="NAD(P)-binding Rossmann-fold domains"/>
    <property type="match status" value="1"/>
</dbReference>
<evidence type="ECO:0000259" key="2">
    <source>
        <dbReference type="Pfam" id="PF02894"/>
    </source>
</evidence>
<dbReference type="Proteomes" id="UP001057580">
    <property type="component" value="Chromosome"/>
</dbReference>
<dbReference type="RefSeq" id="WP_260593351.1">
    <property type="nucleotide sequence ID" value="NZ_CP104003.1"/>
</dbReference>
<dbReference type="GO" id="GO:0000166">
    <property type="term" value="F:nucleotide binding"/>
    <property type="evidence" value="ECO:0007669"/>
    <property type="project" value="InterPro"/>
</dbReference>
<organism evidence="3 4">
    <name type="scientific">Salinirubellus salinus</name>
    <dbReference type="NCBI Taxonomy" id="1364945"/>
    <lineage>
        <taxon>Archaea</taxon>
        <taxon>Methanobacteriati</taxon>
        <taxon>Methanobacteriota</taxon>
        <taxon>Stenosarchaea group</taxon>
        <taxon>Halobacteria</taxon>
        <taxon>Halobacteriales</taxon>
        <taxon>Natronomonadaceae</taxon>
        <taxon>Salinirubellus</taxon>
    </lineage>
</organism>
<gene>
    <name evidence="3" type="ORF">N0B31_19710</name>
</gene>
<dbReference type="GeneID" id="74944698"/>
<evidence type="ECO:0000259" key="1">
    <source>
        <dbReference type="Pfam" id="PF01408"/>
    </source>
</evidence>
<dbReference type="InterPro" id="IPR004104">
    <property type="entry name" value="Gfo/Idh/MocA-like_OxRdtase_C"/>
</dbReference>
<dbReference type="Pfam" id="PF02894">
    <property type="entry name" value="GFO_IDH_MocA_C"/>
    <property type="match status" value="1"/>
</dbReference>
<dbReference type="Gene3D" id="3.40.50.720">
    <property type="entry name" value="NAD(P)-binding Rossmann-like Domain"/>
    <property type="match status" value="1"/>
</dbReference>
<dbReference type="InterPro" id="IPR000683">
    <property type="entry name" value="Gfo/Idh/MocA-like_OxRdtase_N"/>
</dbReference>
<keyword evidence="4" id="KW-1185">Reference proteome</keyword>
<dbReference type="SUPFAM" id="SSF55347">
    <property type="entry name" value="Glyceraldehyde-3-phosphate dehydrogenase-like, C-terminal domain"/>
    <property type="match status" value="1"/>
</dbReference>
<accession>A0A9E7U852</accession>
<evidence type="ECO:0000313" key="4">
    <source>
        <dbReference type="Proteomes" id="UP001057580"/>
    </source>
</evidence>